<dbReference type="PANTHER" id="PTHR33116">
    <property type="entry name" value="REVERSE TRANSCRIPTASE ZINC-BINDING DOMAIN-CONTAINING PROTEIN-RELATED-RELATED"/>
    <property type="match status" value="1"/>
</dbReference>
<feature type="domain" description="Reverse transcriptase" evidence="1">
    <location>
        <begin position="1"/>
        <end position="229"/>
    </location>
</feature>
<dbReference type="InterPro" id="IPR043502">
    <property type="entry name" value="DNA/RNA_pol_sf"/>
</dbReference>
<evidence type="ECO:0000259" key="1">
    <source>
        <dbReference type="PROSITE" id="PS50878"/>
    </source>
</evidence>
<dbReference type="SUPFAM" id="SSF56672">
    <property type="entry name" value="DNA/RNA polymerases"/>
    <property type="match status" value="1"/>
</dbReference>
<keyword evidence="3" id="KW-1185">Reference proteome</keyword>
<dbReference type="AlphaFoldDB" id="A0A811MXA7"/>
<name>A0A811MXA7_9POAL</name>
<dbReference type="OrthoDB" id="695518at2759"/>
<dbReference type="Pfam" id="PF00078">
    <property type="entry name" value="RVT_1"/>
    <property type="match status" value="1"/>
</dbReference>
<sequence>MRLTTVVGKVVSQFQTAFIPGRNILEGVVILQEVLHELRVTKSAGVIIKLDFEKAYDRVNWNFLEEVLHRKGFDEKWIQWMNKAIRGGRVCMDLNGERGDYFRSFKGLRQGDPLSPLLFNLVADALSAMLSRACSAKAIKGLVPHLFEGGLTHLQYADDTVLLLHFDPKNLRNVRLLLSCYEAMSGMKINYEKSEIFSVGLSLQEQNIAVESLGCKIGVLPMKYLGMPVSCHKISKAQLSYVFEKTRKRLGTWQCEYLSSGGKSTLIDSCLSSIPMYTMGVYQLYEGIFQCLDSIRSRFFWEGTSKKWKYHMIKWEALHRTKEFGGLGFMAVRVMNTCLLAKWIDKLERGILVYVVLC</sequence>
<organism evidence="2 3">
    <name type="scientific">Miscanthus lutarioriparius</name>
    <dbReference type="NCBI Taxonomy" id="422564"/>
    <lineage>
        <taxon>Eukaryota</taxon>
        <taxon>Viridiplantae</taxon>
        <taxon>Streptophyta</taxon>
        <taxon>Embryophyta</taxon>
        <taxon>Tracheophyta</taxon>
        <taxon>Spermatophyta</taxon>
        <taxon>Magnoliopsida</taxon>
        <taxon>Liliopsida</taxon>
        <taxon>Poales</taxon>
        <taxon>Poaceae</taxon>
        <taxon>PACMAD clade</taxon>
        <taxon>Panicoideae</taxon>
        <taxon>Andropogonodae</taxon>
        <taxon>Andropogoneae</taxon>
        <taxon>Saccharinae</taxon>
        <taxon>Miscanthus</taxon>
    </lineage>
</organism>
<gene>
    <name evidence="2" type="ORF">NCGR_LOCUS9503</name>
</gene>
<reference evidence="2" key="1">
    <citation type="submission" date="2020-10" db="EMBL/GenBank/DDBJ databases">
        <authorList>
            <person name="Han B."/>
            <person name="Lu T."/>
            <person name="Zhao Q."/>
            <person name="Huang X."/>
            <person name="Zhao Y."/>
        </authorList>
    </citation>
    <scope>NUCLEOTIDE SEQUENCE</scope>
</reference>
<evidence type="ECO:0000313" key="2">
    <source>
        <dbReference type="EMBL" id="CAD6214032.1"/>
    </source>
</evidence>
<dbReference type="InterPro" id="IPR000477">
    <property type="entry name" value="RT_dom"/>
</dbReference>
<dbReference type="EMBL" id="CAJGYO010000002">
    <property type="protein sequence ID" value="CAD6214032.1"/>
    <property type="molecule type" value="Genomic_DNA"/>
</dbReference>
<dbReference type="CDD" id="cd01650">
    <property type="entry name" value="RT_nLTR_like"/>
    <property type="match status" value="1"/>
</dbReference>
<protein>
    <recommendedName>
        <fullName evidence="1">Reverse transcriptase domain-containing protein</fullName>
    </recommendedName>
</protein>
<comment type="caution">
    <text evidence="2">The sequence shown here is derived from an EMBL/GenBank/DDBJ whole genome shotgun (WGS) entry which is preliminary data.</text>
</comment>
<dbReference type="PANTHER" id="PTHR33116:SF87">
    <property type="entry name" value="OS01G0158850 PROTEIN"/>
    <property type="match status" value="1"/>
</dbReference>
<dbReference type="PROSITE" id="PS50878">
    <property type="entry name" value="RT_POL"/>
    <property type="match status" value="1"/>
</dbReference>
<evidence type="ECO:0000313" key="3">
    <source>
        <dbReference type="Proteomes" id="UP000604825"/>
    </source>
</evidence>
<proteinExistence type="predicted"/>
<dbReference type="Proteomes" id="UP000604825">
    <property type="component" value="Unassembled WGS sequence"/>
</dbReference>
<accession>A0A811MXA7</accession>